<dbReference type="PANTHER" id="PTHR47723:SF19">
    <property type="entry name" value="POLYNUCLEOTIDYL TRANSFERASE, RIBONUCLEASE H-LIKE SUPERFAMILY PROTEIN"/>
    <property type="match status" value="1"/>
</dbReference>
<gene>
    <name evidence="3" type="ORF">Taro_002362</name>
</gene>
<dbReference type="OrthoDB" id="597234at2759"/>
<keyword evidence="4" id="KW-1185">Reference proteome</keyword>
<dbReference type="InterPro" id="IPR036397">
    <property type="entry name" value="RNaseH_sf"/>
</dbReference>
<name>A0A843TKR1_COLES</name>
<feature type="compositionally biased region" description="Polar residues" evidence="1">
    <location>
        <begin position="12"/>
        <end position="25"/>
    </location>
</feature>
<dbReference type="GO" id="GO:0004523">
    <property type="term" value="F:RNA-DNA hybrid ribonuclease activity"/>
    <property type="evidence" value="ECO:0007669"/>
    <property type="project" value="InterPro"/>
</dbReference>
<feature type="domain" description="RNase H type-1" evidence="2">
    <location>
        <begin position="221"/>
        <end position="350"/>
    </location>
</feature>
<evidence type="ECO:0000313" key="3">
    <source>
        <dbReference type="EMBL" id="MQL70073.1"/>
    </source>
</evidence>
<dbReference type="SUPFAM" id="SSF53098">
    <property type="entry name" value="Ribonuclease H-like"/>
    <property type="match status" value="1"/>
</dbReference>
<dbReference type="Pfam" id="PF13456">
    <property type="entry name" value="RVT_3"/>
    <property type="match status" value="1"/>
</dbReference>
<protein>
    <recommendedName>
        <fullName evidence="2">RNase H type-1 domain-containing protein</fullName>
    </recommendedName>
</protein>
<reference evidence="3" key="1">
    <citation type="submission" date="2017-07" db="EMBL/GenBank/DDBJ databases">
        <title>Taro Niue Genome Assembly and Annotation.</title>
        <authorList>
            <person name="Atibalentja N."/>
            <person name="Keating K."/>
            <person name="Fields C.J."/>
        </authorList>
    </citation>
    <scope>NUCLEOTIDE SEQUENCE</scope>
    <source>
        <strain evidence="3">Niue_2</strain>
        <tissue evidence="3">Leaf</tissue>
    </source>
</reference>
<proteinExistence type="predicted"/>
<evidence type="ECO:0000259" key="2">
    <source>
        <dbReference type="PROSITE" id="PS50879"/>
    </source>
</evidence>
<organism evidence="3 4">
    <name type="scientific">Colocasia esculenta</name>
    <name type="common">Wild taro</name>
    <name type="synonym">Arum esculentum</name>
    <dbReference type="NCBI Taxonomy" id="4460"/>
    <lineage>
        <taxon>Eukaryota</taxon>
        <taxon>Viridiplantae</taxon>
        <taxon>Streptophyta</taxon>
        <taxon>Embryophyta</taxon>
        <taxon>Tracheophyta</taxon>
        <taxon>Spermatophyta</taxon>
        <taxon>Magnoliopsida</taxon>
        <taxon>Liliopsida</taxon>
        <taxon>Araceae</taxon>
        <taxon>Aroideae</taxon>
        <taxon>Colocasieae</taxon>
        <taxon>Colocasia</taxon>
    </lineage>
</organism>
<dbReference type="Proteomes" id="UP000652761">
    <property type="component" value="Unassembled WGS sequence"/>
</dbReference>
<dbReference type="InterPro" id="IPR002156">
    <property type="entry name" value="RNaseH_domain"/>
</dbReference>
<dbReference type="PANTHER" id="PTHR47723">
    <property type="entry name" value="OS05G0353850 PROTEIN"/>
    <property type="match status" value="1"/>
</dbReference>
<dbReference type="InterPro" id="IPR012337">
    <property type="entry name" value="RNaseH-like_sf"/>
</dbReference>
<evidence type="ECO:0000313" key="4">
    <source>
        <dbReference type="Proteomes" id="UP000652761"/>
    </source>
</evidence>
<feature type="region of interest" description="Disordered" evidence="1">
    <location>
        <begin position="1"/>
        <end position="25"/>
    </location>
</feature>
<dbReference type="EMBL" id="NMUH01000055">
    <property type="protein sequence ID" value="MQL70073.1"/>
    <property type="molecule type" value="Genomic_DNA"/>
</dbReference>
<dbReference type="Gene3D" id="3.30.420.10">
    <property type="entry name" value="Ribonuclease H-like superfamily/Ribonuclease H"/>
    <property type="match status" value="1"/>
</dbReference>
<evidence type="ECO:0000256" key="1">
    <source>
        <dbReference type="SAM" id="MobiDB-lite"/>
    </source>
</evidence>
<dbReference type="GO" id="GO:0003676">
    <property type="term" value="F:nucleic acid binding"/>
    <property type="evidence" value="ECO:0007669"/>
    <property type="project" value="InterPro"/>
</dbReference>
<dbReference type="InterPro" id="IPR053151">
    <property type="entry name" value="RNase_H-like"/>
</dbReference>
<dbReference type="InterPro" id="IPR044730">
    <property type="entry name" value="RNase_H-like_dom_plant"/>
</dbReference>
<accession>A0A843TKR1</accession>
<dbReference type="PROSITE" id="PS50879">
    <property type="entry name" value="RNASE_H_1"/>
    <property type="match status" value="1"/>
</dbReference>
<dbReference type="CDD" id="cd06222">
    <property type="entry name" value="RNase_H_like"/>
    <property type="match status" value="1"/>
</dbReference>
<comment type="caution">
    <text evidence="3">The sequence shown here is derived from an EMBL/GenBank/DDBJ whole genome shotgun (WGS) entry which is preliminary data.</text>
</comment>
<sequence length="381" mass="41297">MATLGLRRPGEQVSTLTSEEGQNSSLFCPEELGGGLWPLTQGQRHGRWTPSMIWASRDLAVESGLCRNTDLSFETWGSVKTSLGSPKKVSERPPRSPSFGFLDELHSNGMMGKPSPLLQLPSCQGRWPDQPPRGRIFGCQGGLCCACRSEKLASISLDARMSVGVHVWTLTPPKRPGISHAIHQLVFKTSPSDNQLSVLLSLGYKPSVKSIKIKLVRWIPPANGLCLNVDGASKGNPGLSGGGGCIRDSNGNISLAFAFHYGFGNSLQAEVRALHDGLMLANEFGLSINLIYSDSALLVQSFSNNSLPSWECARWWLPTHDTFRSLQISYCHVLREANKVADALATYATSTHVNKIFTTFSSLPLACRGPATLDKTGLPYS</sequence>
<dbReference type="AlphaFoldDB" id="A0A843TKR1"/>